<dbReference type="Proteomes" id="UP001501153">
    <property type="component" value="Unassembled WGS sequence"/>
</dbReference>
<dbReference type="EMBL" id="BAABGZ010000076">
    <property type="protein sequence ID" value="GAA4366805.1"/>
    <property type="molecule type" value="Genomic_DNA"/>
</dbReference>
<name>A0ABP8IQL0_9BACT</name>
<evidence type="ECO:0000313" key="1">
    <source>
        <dbReference type="EMBL" id="GAA4366805.1"/>
    </source>
</evidence>
<dbReference type="RefSeq" id="WP_345237730.1">
    <property type="nucleotide sequence ID" value="NZ_BAABGZ010000076.1"/>
</dbReference>
<organism evidence="1 2">
    <name type="scientific">Hymenobacter saemangeumensis</name>
    <dbReference type="NCBI Taxonomy" id="1084522"/>
    <lineage>
        <taxon>Bacteria</taxon>
        <taxon>Pseudomonadati</taxon>
        <taxon>Bacteroidota</taxon>
        <taxon>Cytophagia</taxon>
        <taxon>Cytophagales</taxon>
        <taxon>Hymenobacteraceae</taxon>
        <taxon>Hymenobacter</taxon>
    </lineage>
</organism>
<protein>
    <submittedName>
        <fullName evidence="1">Uncharacterized protein</fullName>
    </submittedName>
</protein>
<keyword evidence="2" id="KW-1185">Reference proteome</keyword>
<evidence type="ECO:0000313" key="2">
    <source>
        <dbReference type="Proteomes" id="UP001501153"/>
    </source>
</evidence>
<proteinExistence type="predicted"/>
<reference evidence="2" key="1">
    <citation type="journal article" date="2019" name="Int. J. Syst. Evol. Microbiol.">
        <title>The Global Catalogue of Microorganisms (GCM) 10K type strain sequencing project: providing services to taxonomists for standard genome sequencing and annotation.</title>
        <authorList>
            <consortium name="The Broad Institute Genomics Platform"/>
            <consortium name="The Broad Institute Genome Sequencing Center for Infectious Disease"/>
            <person name="Wu L."/>
            <person name="Ma J."/>
        </authorList>
    </citation>
    <scope>NUCLEOTIDE SEQUENCE [LARGE SCALE GENOMIC DNA]</scope>
    <source>
        <strain evidence="2">JCM 17923</strain>
    </source>
</reference>
<sequence>MAAEAETTSRKTFRLDSDVAQLLAEETGKRYATENAAINGLLRELVKVRRKLTESEVFQATQRQQITEANGIARDWKEKYEAKCAELQQLQGALQLLGKFLLPPSL</sequence>
<comment type="caution">
    <text evidence="1">The sequence shown here is derived from an EMBL/GenBank/DDBJ whole genome shotgun (WGS) entry which is preliminary data.</text>
</comment>
<gene>
    <name evidence="1" type="ORF">GCM10023185_38210</name>
</gene>
<accession>A0ABP8IQL0</accession>